<keyword evidence="8" id="KW-0456">Lyase</keyword>
<dbReference type="GO" id="GO:0005506">
    <property type="term" value="F:iron ion binding"/>
    <property type="evidence" value="ECO:0007669"/>
    <property type="project" value="InterPro"/>
</dbReference>
<dbReference type="NCBIfam" id="TIGR02351">
    <property type="entry name" value="thiH"/>
    <property type="match status" value="1"/>
</dbReference>
<dbReference type="InterPro" id="IPR034428">
    <property type="entry name" value="ThiH/NoCL/HydG-like"/>
</dbReference>
<sequence length="367" mass="42089">MSFYKQYQRFKDFDYASFFNRLTDQDIRRIINKNRLSELDYLALLSPRAEKCLEEMAQKAHRLTIQHFGRVILLYTPLYLADYCINSCVYCGFRVQNKFARKKLSLDELESEARVIAGTGLKHILILTGESRKHSPVSYIKECVEILKKYFTSIGIEIYPLEEAEYAELVFAGVDGLTIYQEVYDEQVYSEVHPAGPKRDYRFRLDAPERACRAGIRSVNVGALLGLYDWRTEAFFTGLHANYLQNSYPDVEVSISPPRMRPYPGGAAPRVMVNDKNLVQYMLAFRLFVPRGGISISTRERPELREYLIKLGTTRMSAGSCTAVGGRSGADKSTGQFEISDERDVATMARVIYSHGYQPVYKDWQTI</sequence>
<evidence type="ECO:0000313" key="8">
    <source>
        <dbReference type="EMBL" id="SFQ95268.1"/>
    </source>
</evidence>
<evidence type="ECO:0000259" key="7">
    <source>
        <dbReference type="SMART" id="SM00876"/>
    </source>
</evidence>
<keyword evidence="9" id="KW-1185">Reference proteome</keyword>
<dbReference type="InterPro" id="IPR058240">
    <property type="entry name" value="rSAM_sf"/>
</dbReference>
<evidence type="ECO:0000256" key="4">
    <source>
        <dbReference type="ARBA" id="ARBA00022723"/>
    </source>
</evidence>
<dbReference type="InterPro" id="IPR012726">
    <property type="entry name" value="ThiH"/>
</dbReference>
<dbReference type="SFLD" id="SFLDF00301">
    <property type="entry name" value="2-iminoacetate_synthase_(ThiH)"/>
    <property type="match status" value="1"/>
</dbReference>
<name>A0A1I6CQ28_9FIRM</name>
<evidence type="ECO:0000256" key="2">
    <source>
        <dbReference type="ARBA" id="ARBA00022485"/>
    </source>
</evidence>
<gene>
    <name evidence="8" type="ORF">SAMN05660706_101162</name>
</gene>
<dbReference type="STRING" id="39060.SAMN05660706_101162"/>
<dbReference type="InterPro" id="IPR007197">
    <property type="entry name" value="rSAM"/>
</dbReference>
<evidence type="ECO:0000313" key="9">
    <source>
        <dbReference type="Proteomes" id="UP000199584"/>
    </source>
</evidence>
<dbReference type="Pfam" id="PF04055">
    <property type="entry name" value="Radical_SAM"/>
    <property type="match status" value="1"/>
</dbReference>
<proteinExistence type="predicted"/>
<keyword evidence="5" id="KW-0408">Iron</keyword>
<dbReference type="SFLD" id="SFLDS00029">
    <property type="entry name" value="Radical_SAM"/>
    <property type="match status" value="1"/>
</dbReference>
<comment type="cofactor">
    <cofactor evidence="1">
        <name>[4Fe-4S] cluster</name>
        <dbReference type="ChEBI" id="CHEBI:49883"/>
    </cofactor>
</comment>
<dbReference type="SFLD" id="SFLDG01060">
    <property type="entry name" value="BATS_domain_containing"/>
    <property type="match status" value="1"/>
</dbReference>
<keyword evidence="6" id="KW-0411">Iron-sulfur</keyword>
<dbReference type="SFLD" id="SFLDG01081">
    <property type="entry name" value="cleavage_of_the_Ca-Cb_bond_in"/>
    <property type="match status" value="1"/>
</dbReference>
<feature type="domain" description="Biotin and thiamin synthesis-associated" evidence="7">
    <location>
        <begin position="256"/>
        <end position="359"/>
    </location>
</feature>
<evidence type="ECO:0000256" key="3">
    <source>
        <dbReference type="ARBA" id="ARBA00022691"/>
    </source>
</evidence>
<dbReference type="Gene3D" id="3.20.20.70">
    <property type="entry name" value="Aldolase class I"/>
    <property type="match status" value="1"/>
</dbReference>
<dbReference type="GO" id="GO:0051539">
    <property type="term" value="F:4 iron, 4 sulfur cluster binding"/>
    <property type="evidence" value="ECO:0007669"/>
    <property type="project" value="UniProtKB-KW"/>
</dbReference>
<dbReference type="SMART" id="SM00876">
    <property type="entry name" value="BATS"/>
    <property type="match status" value="1"/>
</dbReference>
<evidence type="ECO:0000256" key="1">
    <source>
        <dbReference type="ARBA" id="ARBA00001966"/>
    </source>
</evidence>
<protein>
    <submittedName>
        <fullName evidence="8">Tyrosine lyase ThiH</fullName>
    </submittedName>
</protein>
<dbReference type="Pfam" id="PF06968">
    <property type="entry name" value="BATS"/>
    <property type="match status" value="1"/>
</dbReference>
<dbReference type="InterPro" id="IPR010722">
    <property type="entry name" value="BATS_dom"/>
</dbReference>
<accession>A0A1I6CQ28</accession>
<dbReference type="GO" id="GO:0009228">
    <property type="term" value="P:thiamine biosynthetic process"/>
    <property type="evidence" value="ECO:0007669"/>
    <property type="project" value="InterPro"/>
</dbReference>
<dbReference type="GO" id="GO:0016829">
    <property type="term" value="F:lyase activity"/>
    <property type="evidence" value="ECO:0007669"/>
    <property type="project" value="UniProtKB-KW"/>
</dbReference>
<dbReference type="AlphaFoldDB" id="A0A1I6CQ28"/>
<organism evidence="8 9">
    <name type="scientific">Desulfoscipio geothermicus DSM 3669</name>
    <dbReference type="NCBI Taxonomy" id="1121426"/>
    <lineage>
        <taxon>Bacteria</taxon>
        <taxon>Bacillati</taxon>
        <taxon>Bacillota</taxon>
        <taxon>Clostridia</taxon>
        <taxon>Eubacteriales</taxon>
        <taxon>Desulfallaceae</taxon>
        <taxon>Desulfoscipio</taxon>
    </lineage>
</organism>
<dbReference type="PANTHER" id="PTHR43583:SF1">
    <property type="entry name" value="2-IMINOACETATE SYNTHASE"/>
    <property type="match status" value="1"/>
</dbReference>
<dbReference type="EMBL" id="FOYM01000001">
    <property type="protein sequence ID" value="SFQ95268.1"/>
    <property type="molecule type" value="Genomic_DNA"/>
</dbReference>
<dbReference type="CDD" id="cd01335">
    <property type="entry name" value="Radical_SAM"/>
    <property type="match status" value="1"/>
</dbReference>
<dbReference type="OrthoDB" id="9801120at2"/>
<reference evidence="9" key="1">
    <citation type="submission" date="2016-10" db="EMBL/GenBank/DDBJ databases">
        <authorList>
            <person name="Varghese N."/>
            <person name="Submissions S."/>
        </authorList>
    </citation>
    <scope>NUCLEOTIDE SEQUENCE [LARGE SCALE GENOMIC DNA]</scope>
    <source>
        <strain evidence="9">DSM 3669</strain>
    </source>
</reference>
<dbReference type="RefSeq" id="WP_092481558.1">
    <property type="nucleotide sequence ID" value="NZ_FOYM01000001.1"/>
</dbReference>
<evidence type="ECO:0000256" key="5">
    <source>
        <dbReference type="ARBA" id="ARBA00023004"/>
    </source>
</evidence>
<dbReference type="PANTHER" id="PTHR43583">
    <property type="entry name" value="2-IMINOACETATE SYNTHASE"/>
    <property type="match status" value="1"/>
</dbReference>
<dbReference type="SUPFAM" id="SSF102114">
    <property type="entry name" value="Radical SAM enzymes"/>
    <property type="match status" value="1"/>
</dbReference>
<dbReference type="InterPro" id="IPR013785">
    <property type="entry name" value="Aldolase_TIM"/>
</dbReference>
<keyword evidence="2" id="KW-0004">4Fe-4S</keyword>
<dbReference type="Proteomes" id="UP000199584">
    <property type="component" value="Unassembled WGS sequence"/>
</dbReference>
<keyword evidence="4" id="KW-0479">Metal-binding</keyword>
<keyword evidence="3" id="KW-0949">S-adenosyl-L-methionine</keyword>
<evidence type="ECO:0000256" key="6">
    <source>
        <dbReference type="ARBA" id="ARBA00023014"/>
    </source>
</evidence>